<keyword evidence="6" id="KW-1185">Reference proteome</keyword>
<accession>A0A1R2B322</accession>
<dbReference type="InterPro" id="IPR050342">
    <property type="entry name" value="HMGB"/>
</dbReference>
<dbReference type="InterPro" id="IPR009071">
    <property type="entry name" value="HMG_box_dom"/>
</dbReference>
<feature type="compositionally biased region" description="Basic and acidic residues" evidence="3">
    <location>
        <begin position="81"/>
        <end position="90"/>
    </location>
</feature>
<keyword evidence="2" id="KW-0539">Nucleus</keyword>
<evidence type="ECO:0000313" key="6">
    <source>
        <dbReference type="Proteomes" id="UP000187209"/>
    </source>
</evidence>
<feature type="domain" description="HMG box" evidence="4">
    <location>
        <begin position="24"/>
        <end position="92"/>
    </location>
</feature>
<dbReference type="OrthoDB" id="1919336at2759"/>
<organism evidence="5 6">
    <name type="scientific">Stentor coeruleus</name>
    <dbReference type="NCBI Taxonomy" id="5963"/>
    <lineage>
        <taxon>Eukaryota</taxon>
        <taxon>Sar</taxon>
        <taxon>Alveolata</taxon>
        <taxon>Ciliophora</taxon>
        <taxon>Postciliodesmatophora</taxon>
        <taxon>Heterotrichea</taxon>
        <taxon>Heterotrichida</taxon>
        <taxon>Stentoridae</taxon>
        <taxon>Stentor</taxon>
    </lineage>
</organism>
<dbReference type="AlphaFoldDB" id="A0A1R2B322"/>
<feature type="region of interest" description="Disordered" evidence="3">
    <location>
        <begin position="81"/>
        <end position="104"/>
    </location>
</feature>
<dbReference type="PANTHER" id="PTHR48112">
    <property type="entry name" value="HIGH MOBILITY GROUP PROTEIN DSP1"/>
    <property type="match status" value="1"/>
</dbReference>
<dbReference type="EMBL" id="MPUH01001030">
    <property type="protein sequence ID" value="OMJ71020.1"/>
    <property type="molecule type" value="Genomic_DNA"/>
</dbReference>
<sequence>MVKNTCEKDKGRQRSKKGGKKDGPKRALSCYMLYAQERRKALRIEQPELKICDASKIIANDWNQLTELEKEPFMKLAHEAKERYEEEKEKIKKGKKKGKDNDSD</sequence>
<proteinExistence type="predicted"/>
<gene>
    <name evidence="5" type="ORF">SteCoe_30866</name>
</gene>
<dbReference type="Proteomes" id="UP000187209">
    <property type="component" value="Unassembled WGS sequence"/>
</dbReference>
<evidence type="ECO:0000313" key="5">
    <source>
        <dbReference type="EMBL" id="OMJ71020.1"/>
    </source>
</evidence>
<dbReference type="GO" id="GO:0003677">
    <property type="term" value="F:DNA binding"/>
    <property type="evidence" value="ECO:0007669"/>
    <property type="project" value="UniProtKB-UniRule"/>
</dbReference>
<reference evidence="5 6" key="1">
    <citation type="submission" date="2016-11" db="EMBL/GenBank/DDBJ databases">
        <title>The macronuclear genome of Stentor coeruleus: a giant cell with tiny introns.</title>
        <authorList>
            <person name="Slabodnick M."/>
            <person name="Ruby J.G."/>
            <person name="Reiff S.B."/>
            <person name="Swart E.C."/>
            <person name="Gosai S."/>
            <person name="Prabakaran S."/>
            <person name="Witkowska E."/>
            <person name="Larue G.E."/>
            <person name="Fisher S."/>
            <person name="Freeman R.M."/>
            <person name="Gunawardena J."/>
            <person name="Chu W."/>
            <person name="Stover N.A."/>
            <person name="Gregory B.D."/>
            <person name="Nowacki M."/>
            <person name="Derisi J."/>
            <person name="Roy S.W."/>
            <person name="Marshall W.F."/>
            <person name="Sood P."/>
        </authorList>
    </citation>
    <scope>NUCLEOTIDE SEQUENCE [LARGE SCALE GENOMIC DNA]</scope>
    <source>
        <strain evidence="5">WM001</strain>
    </source>
</reference>
<feature type="DNA-binding region" description="HMG box" evidence="2">
    <location>
        <begin position="24"/>
        <end position="92"/>
    </location>
</feature>
<evidence type="ECO:0000256" key="2">
    <source>
        <dbReference type="PROSITE-ProRule" id="PRU00267"/>
    </source>
</evidence>
<feature type="region of interest" description="Disordered" evidence="3">
    <location>
        <begin position="1"/>
        <end position="25"/>
    </location>
</feature>
<comment type="caution">
    <text evidence="5">The sequence shown here is derived from an EMBL/GenBank/DDBJ whole genome shotgun (WGS) entry which is preliminary data.</text>
</comment>
<dbReference type="CDD" id="cd00084">
    <property type="entry name" value="HMG-box_SF"/>
    <property type="match status" value="1"/>
</dbReference>
<dbReference type="InterPro" id="IPR036910">
    <property type="entry name" value="HMG_box_dom_sf"/>
</dbReference>
<dbReference type="Gene3D" id="1.10.30.10">
    <property type="entry name" value="High mobility group box domain"/>
    <property type="match status" value="1"/>
</dbReference>
<dbReference type="PROSITE" id="PS50118">
    <property type="entry name" value="HMG_BOX_2"/>
    <property type="match status" value="1"/>
</dbReference>
<dbReference type="SUPFAM" id="SSF47095">
    <property type="entry name" value="HMG-box"/>
    <property type="match status" value="1"/>
</dbReference>
<name>A0A1R2B322_9CILI</name>
<dbReference type="SMART" id="SM00398">
    <property type="entry name" value="HMG"/>
    <property type="match status" value="1"/>
</dbReference>
<keyword evidence="1 2" id="KW-0238">DNA-binding</keyword>
<dbReference type="Pfam" id="PF00505">
    <property type="entry name" value="HMG_box"/>
    <property type="match status" value="1"/>
</dbReference>
<protein>
    <recommendedName>
        <fullName evidence="4">HMG box domain-containing protein</fullName>
    </recommendedName>
</protein>
<dbReference type="GO" id="GO:0005634">
    <property type="term" value="C:nucleus"/>
    <property type="evidence" value="ECO:0007669"/>
    <property type="project" value="UniProtKB-UniRule"/>
</dbReference>
<evidence type="ECO:0000256" key="3">
    <source>
        <dbReference type="SAM" id="MobiDB-lite"/>
    </source>
</evidence>
<evidence type="ECO:0000259" key="4">
    <source>
        <dbReference type="PROSITE" id="PS50118"/>
    </source>
</evidence>
<feature type="compositionally biased region" description="Basic and acidic residues" evidence="3">
    <location>
        <begin position="1"/>
        <end position="12"/>
    </location>
</feature>
<evidence type="ECO:0000256" key="1">
    <source>
        <dbReference type="ARBA" id="ARBA00023125"/>
    </source>
</evidence>